<keyword evidence="2" id="KW-1185">Reference proteome</keyword>
<dbReference type="EMBL" id="CP018076">
    <property type="protein sequence ID" value="APE43619.1"/>
    <property type="molecule type" value="Genomic_DNA"/>
</dbReference>
<evidence type="ECO:0000313" key="2">
    <source>
        <dbReference type="Proteomes" id="UP000181897"/>
    </source>
</evidence>
<organism evidence="1 2">
    <name type="scientific">Sulfitobacter alexandrii</name>
    <dbReference type="NCBI Taxonomy" id="1917485"/>
    <lineage>
        <taxon>Bacteria</taxon>
        <taxon>Pseudomonadati</taxon>
        <taxon>Pseudomonadota</taxon>
        <taxon>Alphaproteobacteria</taxon>
        <taxon>Rhodobacterales</taxon>
        <taxon>Roseobacteraceae</taxon>
        <taxon>Sulfitobacter</taxon>
    </lineage>
</organism>
<reference evidence="1 2" key="1">
    <citation type="submission" date="2016-11" db="EMBL/GenBank/DDBJ databases">
        <title>Complete genome sequence of Sulfitobacter sp. AM1-D1, a toxic bacteria associated with marine dinoflagellate Alexandrium minutum in East China Sea.</title>
        <authorList>
            <person name="Yang Q."/>
            <person name="Zhang X."/>
            <person name="Tian X."/>
        </authorList>
    </citation>
    <scope>NUCLEOTIDE SEQUENCE [LARGE SCALE GENOMIC DNA]</scope>
    <source>
        <strain evidence="1 2">AM1-D1</strain>
    </source>
</reference>
<proteinExistence type="predicted"/>
<name>A0A1J0WH38_9RHOB</name>
<dbReference type="RefSeq" id="WP_071971951.1">
    <property type="nucleotide sequence ID" value="NZ_CP018076.1"/>
</dbReference>
<dbReference type="AlphaFoldDB" id="A0A1J0WH38"/>
<gene>
    <name evidence="1" type="ORF">BOO69_09490</name>
</gene>
<protein>
    <submittedName>
        <fullName evidence="1">Uncharacterized protein</fullName>
    </submittedName>
</protein>
<dbReference type="Proteomes" id="UP000181897">
    <property type="component" value="Chromosome"/>
</dbReference>
<evidence type="ECO:0000313" key="1">
    <source>
        <dbReference type="EMBL" id="APE43619.1"/>
    </source>
</evidence>
<sequence length="187" mass="20705">MTRFHLIATILFVGAVSIPAHSDTIRGKGTSMNVDAGYGIKINRYSSLDREWIIVNDPSLPVSMEEITPRTVIADRNWIHEITYRLKVDKPVSAIEVRFIPFDIWGEKSQTLTSTTIADHSAGEVRSTGRWRILSDAEAKEHFALVGYVARIKLVTGEILRADEGAVVSVAQEFSGDFTTGDLDAND</sequence>
<accession>A0A1J0WH38</accession>
<dbReference type="KEGG" id="suam:BOO69_09490"/>
<dbReference type="OrthoDB" id="9255859at2"/>